<dbReference type="EMBL" id="VDCV01000010">
    <property type="protein sequence ID" value="KAB5538241.1"/>
    <property type="molecule type" value="Genomic_DNA"/>
</dbReference>
<dbReference type="GO" id="GO:0009507">
    <property type="term" value="C:chloroplast"/>
    <property type="evidence" value="ECO:0007669"/>
    <property type="project" value="TreeGrafter"/>
</dbReference>
<organism evidence="2 3">
    <name type="scientific">Salix brachista</name>
    <dbReference type="NCBI Taxonomy" id="2182728"/>
    <lineage>
        <taxon>Eukaryota</taxon>
        <taxon>Viridiplantae</taxon>
        <taxon>Streptophyta</taxon>
        <taxon>Embryophyta</taxon>
        <taxon>Tracheophyta</taxon>
        <taxon>Spermatophyta</taxon>
        <taxon>Magnoliopsida</taxon>
        <taxon>eudicotyledons</taxon>
        <taxon>Gunneridae</taxon>
        <taxon>Pentapetalae</taxon>
        <taxon>rosids</taxon>
        <taxon>fabids</taxon>
        <taxon>Malpighiales</taxon>
        <taxon>Salicaceae</taxon>
        <taxon>Saliceae</taxon>
        <taxon>Salix</taxon>
    </lineage>
</organism>
<feature type="compositionally biased region" description="Basic residues" evidence="1">
    <location>
        <begin position="12"/>
        <end position="25"/>
    </location>
</feature>
<evidence type="ECO:0000256" key="1">
    <source>
        <dbReference type="SAM" id="MobiDB-lite"/>
    </source>
</evidence>
<keyword evidence="3" id="KW-1185">Reference proteome</keyword>
<dbReference type="PANTHER" id="PTHR43330">
    <property type="entry name" value="METHIONINE AMINOPEPTIDASE"/>
    <property type="match status" value="1"/>
</dbReference>
<name>A0A5N5L856_9ROSI</name>
<comment type="caution">
    <text evidence="2">The sequence shown here is derived from an EMBL/GenBank/DDBJ whole genome shotgun (WGS) entry which is preliminary data.</text>
</comment>
<evidence type="ECO:0000313" key="3">
    <source>
        <dbReference type="Proteomes" id="UP000326939"/>
    </source>
</evidence>
<dbReference type="Proteomes" id="UP000326939">
    <property type="component" value="Chromosome 10"/>
</dbReference>
<dbReference type="GO" id="GO:0070006">
    <property type="term" value="F:metalloaminopeptidase activity"/>
    <property type="evidence" value="ECO:0007669"/>
    <property type="project" value="TreeGrafter"/>
</dbReference>
<protein>
    <submittedName>
        <fullName evidence="2">Uncharacterized protein</fullName>
    </submittedName>
</protein>
<sequence>MVERERELQKTTKFRKRPPLRRGRVSPRLSVAGDIPKPPYLGSNESPEIASEHQIHESEGIVKMRAAYELGAHVLENAGCSQFSHACHAGRIIFWKANFYPSIHITSALCVEPITQEALRVMGSCSLSSLLYEPVLD</sequence>
<feature type="region of interest" description="Disordered" evidence="1">
    <location>
        <begin position="1"/>
        <end position="54"/>
    </location>
</feature>
<feature type="compositionally biased region" description="Basic and acidic residues" evidence="1">
    <location>
        <begin position="1"/>
        <end position="10"/>
    </location>
</feature>
<accession>A0A5N5L856</accession>
<dbReference type="PANTHER" id="PTHR43330:SF1">
    <property type="entry name" value="METHIONINE AMINOPEPTIDASE 1B, CHLOROPLASTIC"/>
    <property type="match status" value="1"/>
</dbReference>
<reference evidence="3" key="1">
    <citation type="journal article" date="2019" name="Gigascience">
        <title>De novo genome assembly of the endangered Acer yangbiense, a plant species with extremely small populations endemic to Yunnan Province, China.</title>
        <authorList>
            <person name="Yang J."/>
            <person name="Wariss H.M."/>
            <person name="Tao L."/>
            <person name="Zhang R."/>
            <person name="Yun Q."/>
            <person name="Hollingsworth P."/>
            <person name="Dao Z."/>
            <person name="Luo G."/>
            <person name="Guo H."/>
            <person name="Ma Y."/>
            <person name="Sun W."/>
        </authorList>
    </citation>
    <scope>NUCLEOTIDE SEQUENCE [LARGE SCALE GENOMIC DNA]</scope>
    <source>
        <strain evidence="3">cv. br00</strain>
    </source>
</reference>
<dbReference type="AlphaFoldDB" id="A0A5N5L856"/>
<proteinExistence type="predicted"/>
<gene>
    <name evidence="2" type="ORF">DKX38_015774</name>
</gene>
<evidence type="ECO:0000313" key="2">
    <source>
        <dbReference type="EMBL" id="KAB5538241.1"/>
    </source>
</evidence>